<dbReference type="EMBL" id="BMCW01000001">
    <property type="protein sequence ID" value="GGG46021.1"/>
    <property type="molecule type" value="Genomic_DNA"/>
</dbReference>
<keyword evidence="1" id="KW-0812">Transmembrane</keyword>
<feature type="transmembrane region" description="Helical" evidence="1">
    <location>
        <begin position="26"/>
        <end position="52"/>
    </location>
</feature>
<feature type="transmembrane region" description="Helical" evidence="1">
    <location>
        <begin position="59"/>
        <end position="78"/>
    </location>
</feature>
<name>A0ABQ1WUV6_9FLAO</name>
<feature type="transmembrane region" description="Helical" evidence="1">
    <location>
        <begin position="84"/>
        <end position="100"/>
    </location>
</feature>
<comment type="caution">
    <text evidence="2">The sequence shown here is derived from an EMBL/GenBank/DDBJ whole genome shotgun (WGS) entry which is preliminary data.</text>
</comment>
<organism evidence="2 3">
    <name type="scientific">Epilithonimonas arachidiradicis</name>
    <dbReference type="NCBI Taxonomy" id="1617282"/>
    <lineage>
        <taxon>Bacteria</taxon>
        <taxon>Pseudomonadati</taxon>
        <taxon>Bacteroidota</taxon>
        <taxon>Flavobacteriia</taxon>
        <taxon>Flavobacteriales</taxon>
        <taxon>Weeksellaceae</taxon>
        <taxon>Chryseobacterium group</taxon>
        <taxon>Epilithonimonas</taxon>
    </lineage>
</organism>
<reference evidence="3" key="1">
    <citation type="journal article" date="2019" name="Int. J. Syst. Evol. Microbiol.">
        <title>The Global Catalogue of Microorganisms (GCM) 10K type strain sequencing project: providing services to taxonomists for standard genome sequencing and annotation.</title>
        <authorList>
            <consortium name="The Broad Institute Genomics Platform"/>
            <consortium name="The Broad Institute Genome Sequencing Center for Infectious Disease"/>
            <person name="Wu L."/>
            <person name="Ma J."/>
        </authorList>
    </citation>
    <scope>NUCLEOTIDE SEQUENCE [LARGE SCALE GENOMIC DNA]</scope>
    <source>
        <strain evidence="3">CCM 8490</strain>
    </source>
</reference>
<evidence type="ECO:0000313" key="2">
    <source>
        <dbReference type="EMBL" id="GGG46021.1"/>
    </source>
</evidence>
<evidence type="ECO:0008006" key="4">
    <source>
        <dbReference type="Google" id="ProtNLM"/>
    </source>
</evidence>
<evidence type="ECO:0000313" key="3">
    <source>
        <dbReference type="Proteomes" id="UP000658202"/>
    </source>
</evidence>
<keyword evidence="1" id="KW-0472">Membrane</keyword>
<accession>A0ABQ1WUV6</accession>
<gene>
    <name evidence="2" type="ORF">GCM10007332_04380</name>
</gene>
<keyword evidence="1" id="KW-1133">Transmembrane helix</keyword>
<keyword evidence="3" id="KW-1185">Reference proteome</keyword>
<evidence type="ECO:0000256" key="1">
    <source>
        <dbReference type="SAM" id="Phobius"/>
    </source>
</evidence>
<proteinExistence type="predicted"/>
<protein>
    <recommendedName>
        <fullName evidence="4">DoxX-like protein</fullName>
    </recommendedName>
</protein>
<dbReference type="Proteomes" id="UP000658202">
    <property type="component" value="Unassembled WGS sequence"/>
</dbReference>
<sequence>MFINAGLDKFLHYMPMPEMKPEQMKLFAAFGEIVWLMPLIGTVEIIGGLLFIIPTTRALGAIVILPVLVGIVLHNFTLFPTNEGRITAVILLLINLWILIDNREKYKALLS</sequence>